<sequence length="726" mass="83102">MRFPYGSSDCVHRHPICLIFWSLTVISATNLNDLELNRLDQRAFDRPGPAGRQVFASSPEHPIYTWASMPYESNVVSEERHSLLSAPLTDRNVGKRPFAPPSAQEPSLIAFEPLADGQAGSRKRMKHSQEQQASTRRTPIYYDFMPGASHAHEDSDQAEQPSTPRTPIYYELMPGSSHAQEGSYHTGPSHLSLEGQVNQVDIQTPIQRLPHDPNDPLAGHLSQVAQAAEGPSGSIQSMSPEIRILESVEANHIPAPKPALPQSNSIGLNGKILVPILSEYYHTFSQKLEEIWNEFNGWKVPWQNEHRKLPIGFFNRPNTKDSRIIRILEYPHRNTQKATVIRSLYKNLLSRIHELHLAGSSVPSEHFFHVRNIFDRLEKEILNPGNGVPLTGISEATADGWKKHFSQTEFGEIQEMLIGYFSGKQKGIQSDLAAELIKSYYTDLENDRRALISHHEKLSKVLDASKEIPMEPYFGDRFKFIFNLPDGHRRFKEFLDYGGRLSIPGHSTLDVLQTAFSEFLQEFRQTQDTLHRATERTDHAGLEICLLTYTKLDNMRTMRVLDPAKKHPYSIEGFKPIYNHLIRAVEFLHVAILNQFQLSKEEHEQRRLALLSWVGDQIMKPKDTYPIFGRIQGSLNSPNLKAKMQSGEKLFPPIQLSLIKYFSGSRTTSYPLARYTAAFILATWYEFHHPKEFENFFFDRFNPCETLGQAEVLKKRYKNPLYYEES</sequence>
<gene>
    <name evidence="2" type="ORF">PGT21_033064</name>
</gene>
<evidence type="ECO:0000313" key="2">
    <source>
        <dbReference type="EMBL" id="KAA1078304.1"/>
    </source>
</evidence>
<evidence type="ECO:0000256" key="1">
    <source>
        <dbReference type="SAM" id="MobiDB-lite"/>
    </source>
</evidence>
<feature type="region of interest" description="Disordered" evidence="1">
    <location>
        <begin position="206"/>
        <end position="235"/>
    </location>
</feature>
<keyword evidence="3" id="KW-1185">Reference proteome</keyword>
<protein>
    <submittedName>
        <fullName evidence="2">Uncharacterized protein</fullName>
    </submittedName>
</protein>
<evidence type="ECO:0000313" key="3">
    <source>
        <dbReference type="Proteomes" id="UP000324748"/>
    </source>
</evidence>
<dbReference type="Proteomes" id="UP000324748">
    <property type="component" value="Unassembled WGS sequence"/>
</dbReference>
<feature type="region of interest" description="Disordered" evidence="1">
    <location>
        <begin position="116"/>
        <end position="191"/>
    </location>
</feature>
<organism evidence="2 3">
    <name type="scientific">Puccinia graminis f. sp. tritici</name>
    <dbReference type="NCBI Taxonomy" id="56615"/>
    <lineage>
        <taxon>Eukaryota</taxon>
        <taxon>Fungi</taxon>
        <taxon>Dikarya</taxon>
        <taxon>Basidiomycota</taxon>
        <taxon>Pucciniomycotina</taxon>
        <taxon>Pucciniomycetes</taxon>
        <taxon>Pucciniales</taxon>
        <taxon>Pucciniaceae</taxon>
        <taxon>Puccinia</taxon>
    </lineage>
</organism>
<reference evidence="2 3" key="1">
    <citation type="submission" date="2019-05" db="EMBL/GenBank/DDBJ databases">
        <title>Emergence of the Ug99 lineage of the wheat stem rust pathogen through somatic hybridization.</title>
        <authorList>
            <person name="Li F."/>
            <person name="Upadhyaya N.M."/>
            <person name="Sperschneider J."/>
            <person name="Matny O."/>
            <person name="Nguyen-Phuc H."/>
            <person name="Mago R."/>
            <person name="Raley C."/>
            <person name="Miller M.E."/>
            <person name="Silverstein K.A.T."/>
            <person name="Henningsen E."/>
            <person name="Hirsch C.D."/>
            <person name="Visser B."/>
            <person name="Pretorius Z.A."/>
            <person name="Steffenson B.J."/>
            <person name="Schwessinger B."/>
            <person name="Dodds P.N."/>
            <person name="Figueroa M."/>
        </authorList>
    </citation>
    <scope>NUCLEOTIDE SEQUENCE [LARGE SCALE GENOMIC DNA]</scope>
    <source>
        <strain evidence="2">21-0</strain>
    </source>
</reference>
<dbReference type="EMBL" id="VSWC01000144">
    <property type="protein sequence ID" value="KAA1078304.1"/>
    <property type="molecule type" value="Genomic_DNA"/>
</dbReference>
<accession>A0A5B0MQH9</accession>
<proteinExistence type="predicted"/>
<dbReference type="AlphaFoldDB" id="A0A5B0MQH9"/>
<comment type="caution">
    <text evidence="2">The sequence shown here is derived from an EMBL/GenBank/DDBJ whole genome shotgun (WGS) entry which is preliminary data.</text>
</comment>
<dbReference type="OrthoDB" id="2508037at2759"/>
<name>A0A5B0MQH9_PUCGR</name>